<comment type="caution">
    <text evidence="1">The sequence shown here is derived from an EMBL/GenBank/DDBJ whole genome shotgun (WGS) entry which is preliminary data.</text>
</comment>
<sequence length="106" mass="12408">MYGVGPPYREITQYTVPAPIVTDRSRRRSTGRTRNERRCANLMPQLHPDMSTKMSRRRLDIALEQSLSCDQSRQESRPMAWLDPEMSITTSYHHHPAIDHDIQPIY</sequence>
<gene>
    <name evidence="1" type="ORF">CBYS24578_00004287</name>
</gene>
<accession>A0A9N9UKD8</accession>
<evidence type="ECO:0000313" key="2">
    <source>
        <dbReference type="Proteomes" id="UP000754883"/>
    </source>
</evidence>
<evidence type="ECO:0000313" key="1">
    <source>
        <dbReference type="EMBL" id="CAG9993527.1"/>
    </source>
</evidence>
<dbReference type="EMBL" id="CABFNO020001523">
    <property type="protein sequence ID" value="CAG9993527.1"/>
    <property type="molecule type" value="Genomic_DNA"/>
</dbReference>
<name>A0A9N9UKD8_9HYPO</name>
<dbReference type="AlphaFoldDB" id="A0A9N9UKD8"/>
<dbReference type="Proteomes" id="UP000754883">
    <property type="component" value="Unassembled WGS sequence"/>
</dbReference>
<organism evidence="1 2">
    <name type="scientific">Clonostachys byssicola</name>
    <dbReference type="NCBI Taxonomy" id="160290"/>
    <lineage>
        <taxon>Eukaryota</taxon>
        <taxon>Fungi</taxon>
        <taxon>Dikarya</taxon>
        <taxon>Ascomycota</taxon>
        <taxon>Pezizomycotina</taxon>
        <taxon>Sordariomycetes</taxon>
        <taxon>Hypocreomycetidae</taxon>
        <taxon>Hypocreales</taxon>
        <taxon>Bionectriaceae</taxon>
        <taxon>Clonostachys</taxon>
    </lineage>
</organism>
<proteinExistence type="predicted"/>
<keyword evidence="2" id="KW-1185">Reference proteome</keyword>
<protein>
    <submittedName>
        <fullName evidence="1">Uncharacterized protein</fullName>
    </submittedName>
</protein>
<reference evidence="1" key="1">
    <citation type="submission" date="2021-10" db="EMBL/GenBank/DDBJ databases">
        <authorList>
            <person name="Piombo E."/>
        </authorList>
    </citation>
    <scope>NUCLEOTIDE SEQUENCE</scope>
</reference>